<feature type="domain" description="Cytochrome c" evidence="6">
    <location>
        <begin position="119"/>
        <end position="203"/>
    </location>
</feature>
<dbReference type="AlphaFoldDB" id="A0AAE4Z7Q3"/>
<name>A0AAE4Z7Q3_9BACT</name>
<dbReference type="PANTHER" id="PTHR33546:SF1">
    <property type="entry name" value="LARGE, MULTIFUNCTIONAL SECRETED PROTEIN"/>
    <property type="match status" value="1"/>
</dbReference>
<keyword evidence="1 4" id="KW-0349">Heme</keyword>
<dbReference type="Gene3D" id="1.10.760.10">
    <property type="entry name" value="Cytochrome c-like domain"/>
    <property type="match status" value="4"/>
</dbReference>
<keyword evidence="2 4" id="KW-0479">Metal-binding</keyword>
<dbReference type="PANTHER" id="PTHR33546">
    <property type="entry name" value="LARGE, MULTIFUNCTIONAL SECRETED PROTEIN-RELATED"/>
    <property type="match status" value="1"/>
</dbReference>
<evidence type="ECO:0000313" key="7">
    <source>
        <dbReference type="EMBL" id="NIR74764.1"/>
    </source>
</evidence>
<gene>
    <name evidence="7" type="ORF">GWO12_06580</name>
</gene>
<dbReference type="Proteomes" id="UP000702544">
    <property type="component" value="Unassembled WGS sequence"/>
</dbReference>
<feature type="signal peptide" evidence="5">
    <location>
        <begin position="1"/>
        <end position="21"/>
    </location>
</feature>
<feature type="domain" description="Cytochrome c" evidence="6">
    <location>
        <begin position="216"/>
        <end position="300"/>
    </location>
</feature>
<comment type="caution">
    <text evidence="7">The sequence shown here is derived from an EMBL/GenBank/DDBJ whole genome shotgun (WGS) entry which is preliminary data.</text>
</comment>
<proteinExistence type="predicted"/>
<dbReference type="GO" id="GO:0046872">
    <property type="term" value="F:metal ion binding"/>
    <property type="evidence" value="ECO:0007669"/>
    <property type="project" value="UniProtKB-KW"/>
</dbReference>
<sequence length="393" mass="42381">MRHTTALVGVLLIGCPLPALGQESVTTTQNPLRGAQIFGSRGCVNCHAVDGLGGDVGPDLARSSRHRTIQEFAATMWNHLPIMSQRMQELGIELEELNASEAADLVAFLFTIGYFDPPGDVARGKELFREKKCIVCHQIGSRGGVIGPNLDFVGQYGSPILVAAAMWNHGPAMAEAMEARGLERPTFSSSELAALISYLESVSSESLDGDVYVLPGRPSDGRVIFVEKRCIECHGVAGRGGGIGGDLAQRELHRGLMEFAVAMWNKAPAMMGAMERRGVSVPQVGAVEMADIVAYLYSVRYFAESGNSARGRRHLEEKRCLGCHSLEGRGGDIAVDFSQLTHIESSAALIAAVWNHSMVMEAAMEERELPWPTFSADEMADLAAFFQTVAGTR</sequence>
<dbReference type="PROSITE" id="PS51007">
    <property type="entry name" value="CYTC"/>
    <property type="match status" value="4"/>
</dbReference>
<dbReference type="InterPro" id="IPR009056">
    <property type="entry name" value="Cyt_c-like_dom"/>
</dbReference>
<feature type="chain" id="PRO_5042212404" evidence="5">
    <location>
        <begin position="22"/>
        <end position="393"/>
    </location>
</feature>
<reference evidence="7 8" key="1">
    <citation type="submission" date="2020-01" db="EMBL/GenBank/DDBJ databases">
        <title>Genomes assembled from Gulf of Kutch pelagic sediment metagenomes.</title>
        <authorList>
            <person name="Chandrashekar M."/>
            <person name="Mahajan M.S."/>
            <person name="Dave K.J."/>
            <person name="Vatsa P."/>
            <person name="Nathani N.M."/>
        </authorList>
    </citation>
    <scope>NUCLEOTIDE SEQUENCE [LARGE SCALE GENOMIC DNA]</scope>
    <source>
        <strain evidence="7">KS3-K002</strain>
    </source>
</reference>
<dbReference type="SUPFAM" id="SSF46626">
    <property type="entry name" value="Cytochrome c"/>
    <property type="match status" value="4"/>
</dbReference>
<feature type="domain" description="Cytochrome c" evidence="6">
    <location>
        <begin position="306"/>
        <end position="390"/>
    </location>
</feature>
<evidence type="ECO:0000256" key="2">
    <source>
        <dbReference type="ARBA" id="ARBA00022723"/>
    </source>
</evidence>
<evidence type="ECO:0000256" key="5">
    <source>
        <dbReference type="SAM" id="SignalP"/>
    </source>
</evidence>
<evidence type="ECO:0000313" key="8">
    <source>
        <dbReference type="Proteomes" id="UP000702544"/>
    </source>
</evidence>
<evidence type="ECO:0000259" key="6">
    <source>
        <dbReference type="PROSITE" id="PS51007"/>
    </source>
</evidence>
<dbReference type="PROSITE" id="PS51257">
    <property type="entry name" value="PROKAR_LIPOPROTEIN"/>
    <property type="match status" value="1"/>
</dbReference>
<dbReference type="InterPro" id="IPR036909">
    <property type="entry name" value="Cyt_c-like_dom_sf"/>
</dbReference>
<organism evidence="7 8">
    <name type="scientific">Candidatus Kutchimonas denitrificans</name>
    <dbReference type="NCBI Taxonomy" id="3056748"/>
    <lineage>
        <taxon>Bacteria</taxon>
        <taxon>Pseudomonadati</taxon>
        <taxon>Gemmatimonadota</taxon>
        <taxon>Gemmatimonadia</taxon>
        <taxon>Candidatus Palauibacterales</taxon>
        <taxon>Candidatus Palauibacteraceae</taxon>
        <taxon>Candidatus Kutchimonas</taxon>
    </lineage>
</organism>
<evidence type="ECO:0000256" key="1">
    <source>
        <dbReference type="ARBA" id="ARBA00022617"/>
    </source>
</evidence>
<protein>
    <submittedName>
        <fullName evidence="7">Cytochrome c</fullName>
    </submittedName>
</protein>
<keyword evidence="5" id="KW-0732">Signal</keyword>
<dbReference type="Pfam" id="PF00034">
    <property type="entry name" value="Cytochrom_C"/>
    <property type="match status" value="4"/>
</dbReference>
<dbReference type="GO" id="GO:0009055">
    <property type="term" value="F:electron transfer activity"/>
    <property type="evidence" value="ECO:0007669"/>
    <property type="project" value="InterPro"/>
</dbReference>
<dbReference type="GO" id="GO:0020037">
    <property type="term" value="F:heme binding"/>
    <property type="evidence" value="ECO:0007669"/>
    <property type="project" value="InterPro"/>
</dbReference>
<dbReference type="EMBL" id="JAACAK010000047">
    <property type="protein sequence ID" value="NIR74764.1"/>
    <property type="molecule type" value="Genomic_DNA"/>
</dbReference>
<evidence type="ECO:0000256" key="4">
    <source>
        <dbReference type="PROSITE-ProRule" id="PRU00433"/>
    </source>
</evidence>
<accession>A0AAE4Z7Q3</accession>
<feature type="domain" description="Cytochrome c" evidence="6">
    <location>
        <begin position="29"/>
        <end position="113"/>
    </location>
</feature>
<evidence type="ECO:0000256" key="3">
    <source>
        <dbReference type="ARBA" id="ARBA00023004"/>
    </source>
</evidence>
<keyword evidence="3 4" id="KW-0408">Iron</keyword>